<dbReference type="GO" id="GO:0005789">
    <property type="term" value="C:endoplasmic reticulum membrane"/>
    <property type="evidence" value="ECO:0007669"/>
    <property type="project" value="UniProtKB-SubCell"/>
</dbReference>
<evidence type="ECO:0000313" key="14">
    <source>
        <dbReference type="Proteomes" id="UP000007875"/>
    </source>
</evidence>
<dbReference type="Pfam" id="PF03062">
    <property type="entry name" value="MBOAT"/>
    <property type="match status" value="1"/>
</dbReference>
<keyword evidence="7 12" id="KW-1133">Transmembrane helix</keyword>
<evidence type="ECO:0000256" key="10">
    <source>
        <dbReference type="PIRNR" id="PIRNR000439"/>
    </source>
</evidence>
<dbReference type="GO" id="GO:0019432">
    <property type="term" value="P:triglyceride biosynthetic process"/>
    <property type="evidence" value="ECO:0007669"/>
    <property type="project" value="TreeGrafter"/>
</dbReference>
<feature type="transmembrane region" description="Helical" evidence="12">
    <location>
        <begin position="62"/>
        <end position="83"/>
    </location>
</feature>
<evidence type="ECO:0000256" key="3">
    <source>
        <dbReference type="ARBA" id="ARBA00009010"/>
    </source>
</evidence>
<feature type="transmembrane region" description="Helical" evidence="12">
    <location>
        <begin position="241"/>
        <end position="259"/>
    </location>
</feature>
<dbReference type="GeneTree" id="ENSGT00950000183081"/>
<protein>
    <recommendedName>
        <fullName evidence="10">O-acyltransferase</fullName>
    </recommendedName>
</protein>
<evidence type="ECO:0000256" key="2">
    <source>
        <dbReference type="ARBA" id="ARBA00005189"/>
    </source>
</evidence>
<comment type="pathway">
    <text evidence="2">Lipid metabolism.</text>
</comment>
<evidence type="ECO:0000256" key="7">
    <source>
        <dbReference type="ARBA" id="ARBA00022989"/>
    </source>
</evidence>
<feature type="transmembrane region" description="Helical" evidence="12">
    <location>
        <begin position="90"/>
        <end position="107"/>
    </location>
</feature>
<dbReference type="PANTHER" id="PTHR10408">
    <property type="entry name" value="STEROL O-ACYLTRANSFERASE"/>
    <property type="match status" value="1"/>
</dbReference>
<accession>H2YCG5</accession>
<evidence type="ECO:0000256" key="12">
    <source>
        <dbReference type="SAM" id="Phobius"/>
    </source>
</evidence>
<evidence type="ECO:0000256" key="4">
    <source>
        <dbReference type="ARBA" id="ARBA00022679"/>
    </source>
</evidence>
<evidence type="ECO:0000256" key="1">
    <source>
        <dbReference type="ARBA" id="ARBA00004477"/>
    </source>
</evidence>
<comment type="similarity">
    <text evidence="3 10">Belongs to the membrane-bound acyltransferase family. Sterol o-acyltransferase subfamily.</text>
</comment>
<sequence>CHSARPSLFSTASGFDDYRGFLNLCVVLLVISNARVFLENILKYGILVDPLQWLSAVLYNPYQWPNLLLVLGSSVFIFIAFHIERFLARNYITANTGVTLHTLNLLVAKPHDKINKKLYVITVGSLFSCSVYVVVFLKLWSYAQTNKWYREGYTKALSKRRIHRTSKEFLSRGLLTKLLFPVSMPSSQLKGLRDRSKVMIQYPYNLSYRNLLYFMAAPTLCYEANYPRTSGINKSYLMRRALEILFLFQLELALIQQWVVPVLQKAILPIHNYEGYTIMERLLKLSVPNHFIWLVFFYFFFHSVLNALAEVMKFADREFYRDWWNAETIVYFWQAWNIPVHKWCVRHCYKPLLSIGCPKFAAQVSVFLLSAFFHEYLVSIPLHMFKAWAFFGMTMQIPLSVFTSWVSKRFSSNYGNMIVWMSLILGQPVAILAYVYHYYVTSYTTIA</sequence>
<feature type="transmembrane region" description="Helical" evidence="12">
    <location>
        <begin position="291"/>
        <end position="309"/>
    </location>
</feature>
<keyword evidence="6 10" id="KW-0256">Endoplasmic reticulum</keyword>
<dbReference type="GO" id="GO:0004144">
    <property type="term" value="F:diacylglycerol O-acyltransferase activity"/>
    <property type="evidence" value="ECO:0007669"/>
    <property type="project" value="TreeGrafter"/>
</dbReference>
<keyword evidence="9 10" id="KW-0012">Acyltransferase</keyword>
<evidence type="ECO:0000256" key="5">
    <source>
        <dbReference type="ARBA" id="ARBA00022692"/>
    </source>
</evidence>
<evidence type="ECO:0000313" key="13">
    <source>
        <dbReference type="Ensembl" id="ENSCSAVP00000003013.1"/>
    </source>
</evidence>
<reference evidence="13" key="2">
    <citation type="submission" date="2025-08" db="UniProtKB">
        <authorList>
            <consortium name="Ensembl"/>
        </authorList>
    </citation>
    <scope>IDENTIFICATION</scope>
</reference>
<evidence type="ECO:0000256" key="6">
    <source>
        <dbReference type="ARBA" id="ARBA00022824"/>
    </source>
</evidence>
<feature type="transmembrane region" description="Helical" evidence="12">
    <location>
        <begin position="119"/>
        <end position="140"/>
    </location>
</feature>
<dbReference type="InterPro" id="IPR004299">
    <property type="entry name" value="MBOAT_fam"/>
</dbReference>
<dbReference type="AlphaFoldDB" id="H2YCG5"/>
<name>H2YCG5_CIOSA</name>
<dbReference type="PIRSF" id="PIRSF000439">
    <property type="entry name" value="Oat_ACAT_DAG_ARE"/>
    <property type="match status" value="1"/>
</dbReference>
<feature type="active site" evidence="11">
    <location>
        <position position="374"/>
    </location>
</feature>
<feature type="transmembrane region" description="Helical" evidence="12">
    <location>
        <begin position="418"/>
        <end position="439"/>
    </location>
</feature>
<reference evidence="13" key="3">
    <citation type="submission" date="2025-09" db="UniProtKB">
        <authorList>
            <consortium name="Ensembl"/>
        </authorList>
    </citation>
    <scope>IDENTIFICATION</scope>
</reference>
<evidence type="ECO:0000256" key="8">
    <source>
        <dbReference type="ARBA" id="ARBA00023136"/>
    </source>
</evidence>
<reference evidence="14" key="1">
    <citation type="submission" date="2003-08" db="EMBL/GenBank/DDBJ databases">
        <authorList>
            <person name="Birren B."/>
            <person name="Nusbaum C."/>
            <person name="Abebe A."/>
            <person name="Abouelleil A."/>
            <person name="Adekoya E."/>
            <person name="Ait-zahra M."/>
            <person name="Allen N."/>
            <person name="Allen T."/>
            <person name="An P."/>
            <person name="Anderson M."/>
            <person name="Anderson S."/>
            <person name="Arachchi H."/>
            <person name="Armbruster J."/>
            <person name="Bachantsang P."/>
            <person name="Baldwin J."/>
            <person name="Barry A."/>
            <person name="Bayul T."/>
            <person name="Blitshsteyn B."/>
            <person name="Bloom T."/>
            <person name="Blye J."/>
            <person name="Boguslavskiy L."/>
            <person name="Borowsky M."/>
            <person name="Boukhgalter B."/>
            <person name="Brunache A."/>
            <person name="Butler J."/>
            <person name="Calixte N."/>
            <person name="Calvo S."/>
            <person name="Camarata J."/>
            <person name="Campo K."/>
            <person name="Chang J."/>
            <person name="Cheshatsang Y."/>
            <person name="Citroen M."/>
            <person name="Collymore A."/>
            <person name="Considine T."/>
            <person name="Cook A."/>
            <person name="Cooke P."/>
            <person name="Corum B."/>
            <person name="Cuomo C."/>
            <person name="David R."/>
            <person name="Dawoe T."/>
            <person name="Degray S."/>
            <person name="Dodge S."/>
            <person name="Dooley K."/>
            <person name="Dorje P."/>
            <person name="Dorjee K."/>
            <person name="Dorris L."/>
            <person name="Duffey N."/>
            <person name="Dupes A."/>
            <person name="Elkins T."/>
            <person name="Engels R."/>
            <person name="Erickson J."/>
            <person name="Farina A."/>
            <person name="Faro S."/>
            <person name="Ferreira P."/>
            <person name="Fischer H."/>
            <person name="Fitzgerald M."/>
            <person name="Foley K."/>
            <person name="Gage D."/>
            <person name="Galagan J."/>
            <person name="Gearin G."/>
            <person name="Gnerre S."/>
            <person name="Gnirke A."/>
            <person name="Goyette A."/>
            <person name="Graham J."/>
            <person name="Grandbois E."/>
            <person name="Gyaltsen K."/>
            <person name="Hafez N."/>
            <person name="Hagopian D."/>
            <person name="Hagos B."/>
            <person name="Hall J."/>
            <person name="Hatcher B."/>
            <person name="Heller A."/>
            <person name="Higgins H."/>
            <person name="Honan T."/>
            <person name="Horn A."/>
            <person name="Houde N."/>
            <person name="Hughes L."/>
            <person name="Hulme W."/>
            <person name="Husby E."/>
            <person name="Iliev I."/>
            <person name="Jaffe D."/>
            <person name="Jones C."/>
            <person name="Kamal M."/>
            <person name="Kamat A."/>
            <person name="Kamvysselis M."/>
            <person name="Karlsson E."/>
            <person name="Kells C."/>
            <person name="Kieu A."/>
            <person name="Kisner P."/>
            <person name="Kodira C."/>
            <person name="Kulbokas E."/>
            <person name="Labutti K."/>
            <person name="Lama D."/>
            <person name="Landers T."/>
            <person name="Leger J."/>
            <person name="Levine S."/>
            <person name="Lewis D."/>
            <person name="Lewis T."/>
            <person name="Lindblad-toh K."/>
            <person name="Liu X."/>
            <person name="Lokyitsang T."/>
            <person name="Lokyitsang Y."/>
            <person name="Lucien O."/>
            <person name="Lui A."/>
            <person name="Ma L.J."/>
            <person name="Mabbitt R."/>
            <person name="Macdonald J."/>
            <person name="Maclean C."/>
            <person name="Major J."/>
            <person name="Manning J."/>
            <person name="Marabella R."/>
            <person name="Maru K."/>
            <person name="Matthews C."/>
            <person name="Mauceli E."/>
            <person name="Mccarthy M."/>
            <person name="Mcdonough S."/>
            <person name="Mcghee T."/>
            <person name="Meldrim J."/>
            <person name="Meneus L."/>
            <person name="Mesirov J."/>
            <person name="Mihalev A."/>
            <person name="Mihova T."/>
            <person name="Mikkelsen T."/>
            <person name="Mlenga V."/>
            <person name="Moru K."/>
            <person name="Mozes J."/>
            <person name="Mulrain L."/>
            <person name="Munson G."/>
            <person name="Naylor J."/>
            <person name="Newes C."/>
            <person name="Nguyen C."/>
            <person name="Nguyen N."/>
            <person name="Nguyen T."/>
            <person name="Nicol R."/>
            <person name="Nielsen C."/>
            <person name="Nizzari M."/>
            <person name="Norbu C."/>
            <person name="Norbu N."/>
            <person name="O'donnell P."/>
            <person name="Okoawo O."/>
            <person name="O'leary S."/>
            <person name="Omotosho B."/>
            <person name="O'neill K."/>
            <person name="Osman S."/>
            <person name="Parker S."/>
            <person name="Perrin D."/>
            <person name="Phunkhang P."/>
            <person name="Piqani B."/>
            <person name="Purcell S."/>
            <person name="Rachupka T."/>
            <person name="Ramasamy U."/>
            <person name="Rameau R."/>
            <person name="Ray V."/>
            <person name="Raymond C."/>
            <person name="Retta R."/>
            <person name="Richardson S."/>
            <person name="Rise C."/>
            <person name="Rodriguez J."/>
            <person name="Rogers J."/>
            <person name="Rogov P."/>
            <person name="Rutman M."/>
            <person name="Schupbach R."/>
            <person name="Seaman C."/>
            <person name="Settipalli S."/>
            <person name="Sharpe T."/>
            <person name="Sheridan J."/>
            <person name="Sherpa N."/>
            <person name="Shi J."/>
            <person name="Smirnov S."/>
            <person name="Smith C."/>
            <person name="Sougnez C."/>
            <person name="Spencer B."/>
            <person name="Stalker J."/>
            <person name="Stange-thomann N."/>
            <person name="Stavropoulos S."/>
            <person name="Stetson K."/>
            <person name="Stone C."/>
            <person name="Stone S."/>
            <person name="Stubbs M."/>
            <person name="Talamas J."/>
            <person name="Tchuinga P."/>
            <person name="Tenzing P."/>
            <person name="Tesfaye S."/>
            <person name="Theodore J."/>
            <person name="Thoulutsang Y."/>
            <person name="Topham K."/>
            <person name="Towey S."/>
            <person name="Tsamla T."/>
            <person name="Tsomo N."/>
            <person name="Vallee D."/>
            <person name="Vassiliev H."/>
            <person name="Venkataraman V."/>
            <person name="Vinson J."/>
            <person name="Vo A."/>
            <person name="Wade C."/>
            <person name="Wang S."/>
            <person name="Wangchuk T."/>
            <person name="Wangdi T."/>
            <person name="Whittaker C."/>
            <person name="Wilkinson J."/>
            <person name="Wu Y."/>
            <person name="Wyman D."/>
            <person name="Yadav S."/>
            <person name="Yang S."/>
            <person name="Yang X."/>
            <person name="Yeager S."/>
            <person name="Yee E."/>
            <person name="Young G."/>
            <person name="Zainoun J."/>
            <person name="Zembeck L."/>
            <person name="Zimmer A."/>
            <person name="Zody M."/>
            <person name="Lander E."/>
        </authorList>
    </citation>
    <scope>NUCLEOTIDE SEQUENCE [LARGE SCALE GENOMIC DNA]</scope>
</reference>
<proteinExistence type="inferred from homology"/>
<dbReference type="PANTHER" id="PTHR10408:SF7">
    <property type="entry name" value="DIACYLGLYCEROL O-ACYLTRANSFERASE 1"/>
    <property type="match status" value="1"/>
</dbReference>
<evidence type="ECO:0000256" key="9">
    <source>
        <dbReference type="ARBA" id="ARBA00023315"/>
    </source>
</evidence>
<dbReference type="Proteomes" id="UP000007875">
    <property type="component" value="Unassembled WGS sequence"/>
</dbReference>
<keyword evidence="8 10" id="KW-0472">Membrane</keyword>
<evidence type="ECO:0000256" key="11">
    <source>
        <dbReference type="PIRSR" id="PIRSR000439-1"/>
    </source>
</evidence>
<feature type="transmembrane region" description="Helical" evidence="12">
    <location>
        <begin position="21"/>
        <end position="42"/>
    </location>
</feature>
<keyword evidence="5 12" id="KW-0812">Transmembrane</keyword>
<feature type="transmembrane region" description="Helical" evidence="12">
    <location>
        <begin position="385"/>
        <end position="406"/>
    </location>
</feature>
<organism evidence="13 14">
    <name type="scientific">Ciona savignyi</name>
    <name type="common">Pacific transparent sea squirt</name>
    <dbReference type="NCBI Taxonomy" id="51511"/>
    <lineage>
        <taxon>Eukaryota</taxon>
        <taxon>Metazoa</taxon>
        <taxon>Chordata</taxon>
        <taxon>Tunicata</taxon>
        <taxon>Ascidiacea</taxon>
        <taxon>Phlebobranchia</taxon>
        <taxon>Cionidae</taxon>
        <taxon>Ciona</taxon>
    </lineage>
</organism>
<feature type="transmembrane region" description="Helical" evidence="12">
    <location>
        <begin position="352"/>
        <end position="373"/>
    </location>
</feature>
<dbReference type="Ensembl" id="ENSCSAVT00000003058.1">
    <property type="protein sequence ID" value="ENSCSAVP00000003013.1"/>
    <property type="gene ID" value="ENSCSAVG00000001788.1"/>
</dbReference>
<keyword evidence="14" id="KW-1185">Reference proteome</keyword>
<dbReference type="InterPro" id="IPR014371">
    <property type="entry name" value="Oat_ACAT_DAG_ARE"/>
</dbReference>
<comment type="subcellular location">
    <subcellularLocation>
        <location evidence="1 10">Endoplasmic reticulum membrane</location>
        <topology evidence="1 10">Multi-pass membrane protein</topology>
    </subcellularLocation>
</comment>
<keyword evidence="4 10" id="KW-0808">Transferase</keyword>